<sequence>MGSGCHGTLVGHRKLGGDQVTLLVVGYLLWVSFAQTSGSTPKERIRLVGSTGPLWLMGFEVVGRVNNEGRWHGVLYLNSTDKANMLCGGDVTGQITYADAKRTCSDKAPMLSVTASNISQTAQERDQFNSSLWVDTIDPGEFINADVSGVQILCYILTDTGEIQTDNCTNSHPFKCVNGSLAPVVRYFGNTSPFKRYSSHTTHGGMDKNLLIPLVCTG</sequence>
<organism evidence="1 2">
    <name type="scientific">Mya arenaria</name>
    <name type="common">Soft-shell clam</name>
    <dbReference type="NCBI Taxonomy" id="6604"/>
    <lineage>
        <taxon>Eukaryota</taxon>
        <taxon>Metazoa</taxon>
        <taxon>Spiralia</taxon>
        <taxon>Lophotrochozoa</taxon>
        <taxon>Mollusca</taxon>
        <taxon>Bivalvia</taxon>
        <taxon>Autobranchia</taxon>
        <taxon>Heteroconchia</taxon>
        <taxon>Euheterodonta</taxon>
        <taxon>Imparidentia</taxon>
        <taxon>Neoheterodontei</taxon>
        <taxon>Myida</taxon>
        <taxon>Myoidea</taxon>
        <taxon>Myidae</taxon>
        <taxon>Mya</taxon>
    </lineage>
</organism>
<reference evidence="1" key="1">
    <citation type="submission" date="2022-11" db="EMBL/GenBank/DDBJ databases">
        <title>Centuries of genome instability and evolution in soft-shell clam transmissible cancer (bioRxiv).</title>
        <authorList>
            <person name="Hart S.F.M."/>
            <person name="Yonemitsu M.A."/>
            <person name="Giersch R.M."/>
            <person name="Beal B.F."/>
            <person name="Arriagada G."/>
            <person name="Davis B.W."/>
            <person name="Ostrander E.A."/>
            <person name="Goff S.P."/>
            <person name="Metzger M.J."/>
        </authorList>
    </citation>
    <scope>NUCLEOTIDE SEQUENCE</scope>
    <source>
        <strain evidence="1">MELC-2E11</strain>
        <tissue evidence="1">Siphon/mantle</tissue>
    </source>
</reference>
<protein>
    <recommendedName>
        <fullName evidence="3">C-type lectin domain-containing protein</fullName>
    </recommendedName>
</protein>
<evidence type="ECO:0000313" key="1">
    <source>
        <dbReference type="EMBL" id="WAR04258.1"/>
    </source>
</evidence>
<accession>A0ABY7E2J1</accession>
<keyword evidence="2" id="KW-1185">Reference proteome</keyword>
<proteinExistence type="predicted"/>
<dbReference type="Proteomes" id="UP001164746">
    <property type="component" value="Chromosome 5"/>
</dbReference>
<evidence type="ECO:0008006" key="3">
    <source>
        <dbReference type="Google" id="ProtNLM"/>
    </source>
</evidence>
<feature type="non-terminal residue" evidence="1">
    <location>
        <position position="218"/>
    </location>
</feature>
<dbReference type="EMBL" id="CP111016">
    <property type="protein sequence ID" value="WAR04258.1"/>
    <property type="molecule type" value="Genomic_DNA"/>
</dbReference>
<evidence type="ECO:0000313" key="2">
    <source>
        <dbReference type="Proteomes" id="UP001164746"/>
    </source>
</evidence>
<name>A0ABY7E2J1_MYAAR</name>
<gene>
    <name evidence="1" type="ORF">MAR_019627</name>
</gene>